<evidence type="ECO:0000313" key="3">
    <source>
        <dbReference type="Proteomes" id="UP001530377"/>
    </source>
</evidence>
<dbReference type="EMBL" id="JALLPB020000167">
    <property type="protein sequence ID" value="KAL3816071.1"/>
    <property type="molecule type" value="Genomic_DNA"/>
</dbReference>
<proteinExistence type="predicted"/>
<gene>
    <name evidence="2" type="ORF">ACHAXA_009709</name>
</gene>
<name>A0ABD3RV42_9STRA</name>
<protein>
    <submittedName>
        <fullName evidence="2">Uncharacterized protein</fullName>
    </submittedName>
</protein>
<comment type="caution">
    <text evidence="2">The sequence shown here is derived from an EMBL/GenBank/DDBJ whole genome shotgun (WGS) entry which is preliminary data.</text>
</comment>
<evidence type="ECO:0000313" key="2">
    <source>
        <dbReference type="EMBL" id="KAL3816071.1"/>
    </source>
</evidence>
<evidence type="ECO:0000256" key="1">
    <source>
        <dbReference type="SAM" id="Phobius"/>
    </source>
</evidence>
<keyword evidence="1" id="KW-0472">Membrane</keyword>
<dbReference type="Proteomes" id="UP001530377">
    <property type="component" value="Unassembled WGS sequence"/>
</dbReference>
<feature type="transmembrane region" description="Helical" evidence="1">
    <location>
        <begin position="12"/>
        <end position="34"/>
    </location>
</feature>
<keyword evidence="1" id="KW-0812">Transmembrane</keyword>
<dbReference type="AlphaFoldDB" id="A0ABD3RV42"/>
<organism evidence="2 3">
    <name type="scientific">Cyclostephanos tholiformis</name>
    <dbReference type="NCBI Taxonomy" id="382380"/>
    <lineage>
        <taxon>Eukaryota</taxon>
        <taxon>Sar</taxon>
        <taxon>Stramenopiles</taxon>
        <taxon>Ochrophyta</taxon>
        <taxon>Bacillariophyta</taxon>
        <taxon>Coscinodiscophyceae</taxon>
        <taxon>Thalassiosirophycidae</taxon>
        <taxon>Stephanodiscales</taxon>
        <taxon>Stephanodiscaceae</taxon>
        <taxon>Cyclostephanos</taxon>
    </lineage>
</organism>
<keyword evidence="1" id="KW-1133">Transmembrane helix</keyword>
<reference evidence="2 3" key="1">
    <citation type="submission" date="2024-10" db="EMBL/GenBank/DDBJ databases">
        <title>Updated reference genomes for cyclostephanoid diatoms.</title>
        <authorList>
            <person name="Roberts W.R."/>
            <person name="Alverson A.J."/>
        </authorList>
    </citation>
    <scope>NUCLEOTIDE SEQUENCE [LARGE SCALE GENOMIC DNA]</scope>
    <source>
        <strain evidence="2 3">AJA228-03</strain>
    </source>
</reference>
<keyword evidence="3" id="KW-1185">Reference proteome</keyword>
<sequence>MELFLSPFLATLSYLPFQVVAKVTILICVLLFVVDPYPGSRLISLLAVCCVNLIHRANVNGGGRRGEAGATDDD</sequence>
<accession>A0ABD3RV42</accession>